<evidence type="ECO:0000256" key="4">
    <source>
        <dbReference type="ARBA" id="ARBA00023172"/>
    </source>
</evidence>
<feature type="domain" description="Tyr recombinase" evidence="6">
    <location>
        <begin position="173"/>
        <end position="358"/>
    </location>
</feature>
<evidence type="ECO:0000259" key="7">
    <source>
        <dbReference type="PROSITE" id="PS51900"/>
    </source>
</evidence>
<evidence type="ECO:0000256" key="5">
    <source>
        <dbReference type="PROSITE-ProRule" id="PRU01248"/>
    </source>
</evidence>
<dbReference type="CDD" id="cd01189">
    <property type="entry name" value="INT_ICEBs1_C_like"/>
    <property type="match status" value="1"/>
</dbReference>
<protein>
    <submittedName>
        <fullName evidence="8">Integrase (Phage-like protein)</fullName>
    </submittedName>
</protein>
<dbReference type="SUPFAM" id="SSF56349">
    <property type="entry name" value="DNA breaking-rejoining enzymes"/>
    <property type="match status" value="1"/>
</dbReference>
<gene>
    <name evidence="8" type="ORF">ADIAG_02408</name>
</gene>
<dbReference type="EMBL" id="AOCK01000006">
    <property type="protein sequence ID" value="EMQ98389.1"/>
    <property type="molecule type" value="Genomic_DNA"/>
</dbReference>
<proteinExistence type="inferred from homology"/>
<evidence type="ECO:0000313" key="8">
    <source>
        <dbReference type="EMBL" id="EMQ98389.1"/>
    </source>
</evidence>
<keyword evidence="2" id="KW-0229">DNA integration</keyword>
<dbReference type="eggNOG" id="COG0582">
    <property type="taxonomic scope" value="Bacteria"/>
</dbReference>
<dbReference type="InterPro" id="IPR002104">
    <property type="entry name" value="Integrase_catalytic"/>
</dbReference>
<sequence length="379" mass="42408">MAQSRIRDLWLNRDKTHSARYGIGMRWQAIWTAPGGKTRKQNFRTKDQAKAHLDNVATQRVTGENELRPDMLFSDYVTIWRSKQLHQRDGSLKTVDRNIKNHIMPAFKDITMRGISRIEIQQAITTWAENGLAPTTIKLAYTYLSGIMSEAVLDQMIRATPCIKIKLPAESEEKIDPLDAAQVQTIADTIHVTYRHAVIFAAATGLRPGEWRGLTADRVDLKRGLISVDRQYAGASARSPKFGPLKTKFSTRKIMVGPQTVELIRELVARPGPEGLIFHTFGSGITQTKMSAVWRTVRDKLPWAGSGWHQLRHHHASLLIAGGASPVAVAHRMGHKDATETLKTYSHLFPDDDSKLAAMVDGLVVFNSLPSDPRVTPRQ</sequence>
<dbReference type="InterPro" id="IPR044068">
    <property type="entry name" value="CB"/>
</dbReference>
<dbReference type="Proteomes" id="UP000012015">
    <property type="component" value="Unassembled WGS sequence"/>
</dbReference>
<organism evidence="8 9">
    <name type="scientific">Paeniglutamicibacter gangotriensis Lz1y</name>
    <dbReference type="NCBI Taxonomy" id="1276920"/>
    <lineage>
        <taxon>Bacteria</taxon>
        <taxon>Bacillati</taxon>
        <taxon>Actinomycetota</taxon>
        <taxon>Actinomycetes</taxon>
        <taxon>Micrococcales</taxon>
        <taxon>Micrococcaceae</taxon>
        <taxon>Paeniglutamicibacter</taxon>
    </lineage>
</organism>
<keyword evidence="9" id="KW-1185">Reference proteome</keyword>
<dbReference type="GO" id="GO:0006310">
    <property type="term" value="P:DNA recombination"/>
    <property type="evidence" value="ECO:0007669"/>
    <property type="project" value="UniProtKB-KW"/>
</dbReference>
<comment type="caution">
    <text evidence="8">The sequence shown here is derived from an EMBL/GenBank/DDBJ whole genome shotgun (WGS) entry which is preliminary data.</text>
</comment>
<dbReference type="PROSITE" id="PS51900">
    <property type="entry name" value="CB"/>
    <property type="match status" value="1"/>
</dbReference>
<reference evidence="8 9" key="1">
    <citation type="journal article" date="2013" name="Genome Announc.">
        <title>Draft Genome Sequence of Arthrobacter gangotriensis Strain Lz1yT, Isolated from a Penguin Rookery Soil Sample Collected in Antarctica, near the Indian Station Dakshin Gangotri.</title>
        <authorList>
            <person name="Shivaji S."/>
            <person name="Ara S."/>
            <person name="Bandi S."/>
            <person name="Singh A."/>
            <person name="Kumar Pinnaka A."/>
        </authorList>
    </citation>
    <scope>NUCLEOTIDE SEQUENCE [LARGE SCALE GENOMIC DNA]</scope>
    <source>
        <strain evidence="8 9">Lz1y</strain>
    </source>
</reference>
<dbReference type="InterPro" id="IPR011010">
    <property type="entry name" value="DNA_brk_join_enz"/>
</dbReference>
<dbReference type="GO" id="GO:0015074">
    <property type="term" value="P:DNA integration"/>
    <property type="evidence" value="ECO:0007669"/>
    <property type="project" value="UniProtKB-KW"/>
</dbReference>
<dbReference type="Gene3D" id="1.10.150.130">
    <property type="match status" value="1"/>
</dbReference>
<dbReference type="PANTHER" id="PTHR30629">
    <property type="entry name" value="PROPHAGE INTEGRASE"/>
    <property type="match status" value="1"/>
</dbReference>
<evidence type="ECO:0000256" key="2">
    <source>
        <dbReference type="ARBA" id="ARBA00022908"/>
    </source>
</evidence>
<dbReference type="InterPro" id="IPR013762">
    <property type="entry name" value="Integrase-like_cat_sf"/>
</dbReference>
<dbReference type="PROSITE" id="PS51898">
    <property type="entry name" value="TYR_RECOMBINASE"/>
    <property type="match status" value="1"/>
</dbReference>
<evidence type="ECO:0000313" key="9">
    <source>
        <dbReference type="Proteomes" id="UP000012015"/>
    </source>
</evidence>
<accession>M7N9C8</accession>
<evidence type="ECO:0000256" key="3">
    <source>
        <dbReference type="ARBA" id="ARBA00023125"/>
    </source>
</evidence>
<name>M7N9C8_9MICC</name>
<dbReference type="Pfam" id="PF14659">
    <property type="entry name" value="Phage_int_SAM_3"/>
    <property type="match status" value="1"/>
</dbReference>
<comment type="similarity">
    <text evidence="1">Belongs to the 'phage' integrase family.</text>
</comment>
<keyword evidence="3 5" id="KW-0238">DNA-binding</keyword>
<dbReference type="PANTHER" id="PTHR30629:SF2">
    <property type="entry name" value="PROPHAGE INTEGRASE INTS-RELATED"/>
    <property type="match status" value="1"/>
</dbReference>
<dbReference type="InterPro" id="IPR010998">
    <property type="entry name" value="Integrase_recombinase_N"/>
</dbReference>
<dbReference type="RefSeq" id="WP_007271587.1">
    <property type="nucleotide sequence ID" value="NZ_AOCK01000006.1"/>
</dbReference>
<dbReference type="GO" id="GO:0003677">
    <property type="term" value="F:DNA binding"/>
    <property type="evidence" value="ECO:0007669"/>
    <property type="project" value="UniProtKB-UniRule"/>
</dbReference>
<dbReference type="InterPro" id="IPR050808">
    <property type="entry name" value="Phage_Integrase"/>
</dbReference>
<dbReference type="InterPro" id="IPR004107">
    <property type="entry name" value="Integrase_SAM-like_N"/>
</dbReference>
<dbReference type="Pfam" id="PF00589">
    <property type="entry name" value="Phage_integrase"/>
    <property type="match status" value="1"/>
</dbReference>
<feature type="domain" description="Core-binding (CB)" evidence="7">
    <location>
        <begin position="71"/>
        <end position="152"/>
    </location>
</feature>
<keyword evidence="4" id="KW-0233">DNA recombination</keyword>
<dbReference type="STRING" id="1276920.ADIAG_02408"/>
<dbReference type="AlphaFoldDB" id="M7N9C8"/>
<evidence type="ECO:0000256" key="1">
    <source>
        <dbReference type="ARBA" id="ARBA00008857"/>
    </source>
</evidence>
<evidence type="ECO:0000259" key="6">
    <source>
        <dbReference type="PROSITE" id="PS51898"/>
    </source>
</evidence>
<dbReference type="Gene3D" id="1.10.443.10">
    <property type="entry name" value="Intergrase catalytic core"/>
    <property type="match status" value="1"/>
</dbReference>